<keyword evidence="2" id="KW-1185">Reference proteome</keyword>
<proteinExistence type="predicted"/>
<organism evidence="1 2">
    <name type="scientific">Rosistilla ulvae</name>
    <dbReference type="NCBI Taxonomy" id="1930277"/>
    <lineage>
        <taxon>Bacteria</taxon>
        <taxon>Pseudomonadati</taxon>
        <taxon>Planctomycetota</taxon>
        <taxon>Planctomycetia</taxon>
        <taxon>Pirellulales</taxon>
        <taxon>Pirellulaceae</taxon>
        <taxon>Rosistilla</taxon>
    </lineage>
</organism>
<dbReference type="KEGG" id="ruv:EC9_52080"/>
<evidence type="ECO:0000313" key="2">
    <source>
        <dbReference type="Proteomes" id="UP000319557"/>
    </source>
</evidence>
<reference evidence="1 2" key="1">
    <citation type="submission" date="2019-02" db="EMBL/GenBank/DDBJ databases">
        <title>Deep-cultivation of Planctomycetes and their phenomic and genomic characterization uncovers novel biology.</title>
        <authorList>
            <person name="Wiegand S."/>
            <person name="Jogler M."/>
            <person name="Boedeker C."/>
            <person name="Pinto D."/>
            <person name="Vollmers J."/>
            <person name="Rivas-Marin E."/>
            <person name="Kohn T."/>
            <person name="Peeters S.H."/>
            <person name="Heuer A."/>
            <person name="Rast P."/>
            <person name="Oberbeckmann S."/>
            <person name="Bunk B."/>
            <person name="Jeske O."/>
            <person name="Meyerdierks A."/>
            <person name="Storesund J.E."/>
            <person name="Kallscheuer N."/>
            <person name="Luecker S."/>
            <person name="Lage O.M."/>
            <person name="Pohl T."/>
            <person name="Merkel B.J."/>
            <person name="Hornburger P."/>
            <person name="Mueller R.-W."/>
            <person name="Bruemmer F."/>
            <person name="Labrenz M."/>
            <person name="Spormann A.M."/>
            <person name="Op den Camp H."/>
            <person name="Overmann J."/>
            <person name="Amann R."/>
            <person name="Jetten M.S.M."/>
            <person name="Mascher T."/>
            <person name="Medema M.H."/>
            <person name="Devos D.P."/>
            <person name="Kaster A.-K."/>
            <person name="Ovreas L."/>
            <person name="Rohde M."/>
            <person name="Galperin M.Y."/>
            <person name="Jogler C."/>
        </authorList>
    </citation>
    <scope>NUCLEOTIDE SEQUENCE [LARGE SCALE GENOMIC DNA]</scope>
    <source>
        <strain evidence="1 2">EC9</strain>
    </source>
</reference>
<accession>A0A517M804</accession>
<gene>
    <name evidence="1" type="ORF">EC9_52080</name>
</gene>
<protein>
    <recommendedName>
        <fullName evidence="3">Heparinase II/III-like protein</fullName>
    </recommendedName>
</protein>
<dbReference type="AlphaFoldDB" id="A0A517M804"/>
<name>A0A517M804_9BACT</name>
<evidence type="ECO:0008006" key="3">
    <source>
        <dbReference type="Google" id="ProtNLM"/>
    </source>
</evidence>
<dbReference type="Gene3D" id="2.70.98.70">
    <property type="match status" value="1"/>
</dbReference>
<dbReference type="RefSeq" id="WP_218934420.1">
    <property type="nucleotide sequence ID" value="NZ_CP036261.1"/>
</dbReference>
<dbReference type="Proteomes" id="UP000319557">
    <property type="component" value="Chromosome"/>
</dbReference>
<sequence length="579" mass="64539">MDSENAWGELIVQLTRRQTSRRKLKADPVWEMFSDLPPSAGNADVDTALADAAAALIAAARTKEEAAEAKPSDFDWSAAAAALSGSTPTESDLLTWGYVLPLLADTLGEAQWWEVLGVLKSARQAALTDLPFESSRRVILAAELGLVLAWGLKNFQTSVRLAESSWNVYCEYLECEDDRLQELLSGGAQRLPKALASALRSMQIARVGFKHKPANEQLGELNEMAAWQSHLVRWDGSLCLQPMETKLSSDLLDTATRLLKDPGLRMAYDFACRTADKALKNKLTTEIELPESGMYCDSAGLVSMRPSWFRHHGWIVADFHSQPAPRIELSAGKRMILEGAWEATIQIDGQDCQPRGDWEEVCWHSDDDVHYIEMEQCWTHGVTLQRQLMVIREDGAVLLADTVLSPDASEIFYRSSVPLAATMQAAADEETREVVLHDNKPRAMVLPIGLSEWRVGRSPGKMEVVEGRLTVSGRGERRLYVPVWIDLERRRFDRPRTWRNLTVASRLVIAKANEAVASRVQFGSEQWIVFRSLSEHKAYTFCGKHLAADFYCGRFDPSDGSLEDLVTVENASDSQDGNA</sequence>
<evidence type="ECO:0000313" key="1">
    <source>
        <dbReference type="EMBL" id="QDS90989.1"/>
    </source>
</evidence>
<dbReference type="EMBL" id="CP036261">
    <property type="protein sequence ID" value="QDS90989.1"/>
    <property type="molecule type" value="Genomic_DNA"/>
</dbReference>